<keyword evidence="6" id="KW-0967">Endosome</keyword>
<dbReference type="Gene3D" id="2.30.29.30">
    <property type="entry name" value="Pleckstrin-homology domain (PH domain)/Phosphotyrosine-binding domain (PTB)"/>
    <property type="match status" value="2"/>
</dbReference>
<dbReference type="PROSITE" id="PS50003">
    <property type="entry name" value="PH_DOMAIN"/>
    <property type="match status" value="1"/>
</dbReference>
<evidence type="ECO:0000256" key="11">
    <source>
        <dbReference type="SAM" id="MobiDB-lite"/>
    </source>
</evidence>
<keyword evidence="5" id="KW-0677">Repeat</keyword>
<feature type="region of interest" description="Disordered" evidence="11">
    <location>
        <begin position="450"/>
        <end position="476"/>
    </location>
</feature>
<dbReference type="SMART" id="SM01175">
    <property type="entry name" value="DUF4206"/>
    <property type="match status" value="1"/>
</dbReference>
<keyword evidence="7" id="KW-0863">Zinc-finger</keyword>
<dbReference type="InterPro" id="IPR042827">
    <property type="entry name" value="PLEKHM1_PH"/>
</dbReference>
<dbReference type="GO" id="GO:0006914">
    <property type="term" value="P:autophagy"/>
    <property type="evidence" value="ECO:0007669"/>
    <property type="project" value="UniProtKB-KW"/>
</dbReference>
<dbReference type="GO" id="GO:0005765">
    <property type="term" value="C:lysosomal membrane"/>
    <property type="evidence" value="ECO:0007669"/>
    <property type="project" value="UniProtKB-SubCell"/>
</dbReference>
<dbReference type="SUPFAM" id="SSF50729">
    <property type="entry name" value="PH domain-like"/>
    <property type="match status" value="2"/>
</dbReference>
<dbReference type="InterPro" id="IPR047326">
    <property type="entry name" value="RUN_PLEKHM1"/>
</dbReference>
<reference evidence="14" key="1">
    <citation type="submission" date="2025-08" db="UniProtKB">
        <authorList>
            <consortium name="Ensembl"/>
        </authorList>
    </citation>
    <scope>IDENTIFICATION</scope>
</reference>
<feature type="compositionally biased region" description="Low complexity" evidence="11">
    <location>
        <begin position="218"/>
        <end position="228"/>
    </location>
</feature>
<feature type="region of interest" description="Disordered" evidence="11">
    <location>
        <begin position="317"/>
        <end position="421"/>
    </location>
</feature>
<dbReference type="CDD" id="cd17679">
    <property type="entry name" value="RUN_PLEKHM1"/>
    <property type="match status" value="1"/>
</dbReference>
<dbReference type="Ensembl" id="ENSBJAT00000017830.1">
    <property type="protein sequence ID" value="ENSBJAP00000017355.1"/>
    <property type="gene ID" value="ENSBJAG00000011444.1"/>
</dbReference>
<organism evidence="14 15">
    <name type="scientific">Buteo japonicus</name>
    <dbReference type="NCBI Taxonomy" id="224669"/>
    <lineage>
        <taxon>Eukaryota</taxon>
        <taxon>Metazoa</taxon>
        <taxon>Chordata</taxon>
        <taxon>Craniata</taxon>
        <taxon>Vertebrata</taxon>
        <taxon>Euteleostomi</taxon>
        <taxon>Archelosauria</taxon>
        <taxon>Archosauria</taxon>
        <taxon>Dinosauria</taxon>
        <taxon>Saurischia</taxon>
        <taxon>Theropoda</taxon>
        <taxon>Coelurosauria</taxon>
        <taxon>Aves</taxon>
        <taxon>Neognathae</taxon>
        <taxon>Neoaves</taxon>
        <taxon>Telluraves</taxon>
        <taxon>Accipitrimorphae</taxon>
        <taxon>Accipitriformes</taxon>
        <taxon>Accipitridae</taxon>
        <taxon>Accipitrinae</taxon>
        <taxon>Buteo</taxon>
    </lineage>
</organism>
<evidence type="ECO:0000256" key="2">
    <source>
        <dbReference type="ARBA" id="ARBA00004656"/>
    </source>
</evidence>
<dbReference type="CDD" id="cd00821">
    <property type="entry name" value="PH"/>
    <property type="match status" value="1"/>
</dbReference>
<dbReference type="Gene3D" id="1.20.58.900">
    <property type="match status" value="1"/>
</dbReference>
<feature type="domain" description="PH" evidence="12">
    <location>
        <begin position="528"/>
        <end position="619"/>
    </location>
</feature>
<dbReference type="AlphaFoldDB" id="A0A8C0BHN4"/>
<reference evidence="14" key="2">
    <citation type="submission" date="2025-09" db="UniProtKB">
        <authorList>
            <consortium name="Ensembl"/>
        </authorList>
    </citation>
    <scope>IDENTIFICATION</scope>
</reference>
<evidence type="ECO:0000313" key="15">
    <source>
        <dbReference type="Proteomes" id="UP000694555"/>
    </source>
</evidence>
<feature type="compositionally biased region" description="Polar residues" evidence="11">
    <location>
        <begin position="389"/>
        <end position="398"/>
    </location>
</feature>
<dbReference type="Pfam" id="PF13901">
    <property type="entry name" value="RH_dom"/>
    <property type="match status" value="2"/>
</dbReference>
<evidence type="ECO:0000256" key="10">
    <source>
        <dbReference type="ARBA" id="ARBA00023228"/>
    </source>
</evidence>
<dbReference type="PANTHER" id="PTHR12326:SF5">
    <property type="entry name" value="PLECKSTRIN HOMOLOGY DOMAIN-CONTAINING FAMILY M MEMBER 1"/>
    <property type="match status" value="1"/>
</dbReference>
<accession>A0A8C0BHN4</accession>
<evidence type="ECO:0000313" key="14">
    <source>
        <dbReference type="Ensembl" id="ENSBJAP00000017355.1"/>
    </source>
</evidence>
<feature type="compositionally biased region" description="Polar residues" evidence="11">
    <location>
        <begin position="411"/>
        <end position="421"/>
    </location>
</feature>
<sequence>MHSSHADDPKEAIQLIKKQLVNAIKALQKQYVTSDAIVTSDDGNANTLCSALEAVFVHGLKAKHIKAESGGKGKKTGGRGPLPQPVFWGLLKSITHRNIVLELEQLIFINTDVGRCRAWLRLALNDGLMECYLKLLLREKSRLPEYYQATALLLDAEECEFLLCYLQGLSSLTFQLSYKSAVLNEWTITPLSLSGLCPVSELLEPLTSSTSEPHRKASLGSISQSSGSDEIEIQPSVLPISKASSKIKLTSSTLSLNTTSSSQLSSSLGSDSILPAHCARSPERSEEPLSCDSDLGTATAEDLDRSLQEVLSEFSKAKPSLEAPEGQPAPSVLGCSPQQPACPLDTSPVPPAPSHRAHQQPPPNADSPGSAQTGDVVTASDGDGDAAPQASSTASVSATRHGGPSRGETGRSGTVGVSETSQVVRSPTAEYLLSPLLGCPKRKSWISEDDFYRPSPGESSESTANTNGFGPEGAGEGLAPGLISALDLERLSVPSLESGKPKMSPEREQKGFSVVHRRQMGLSNPFRGLLKLGSLERRGAMGIWKEFSCELSPLELRLFLDHEDRICVESYSLLRCESLALTHSDGRFELVFLGKKLYLRAPSRDEAEDWLDRIREALQKCRPQLEEEEWETLEYPEDGGEGQPIQSDSTALLQYSDVPGNSFDWTPAHEPELDAIKEAVLYVDMDKTWVPFIFSLSLETLKCFKVRNNDKILSNSYGIETIQDILPDTSLGGPAFFKVITSKAVLKLQAENAEEAASWRELVRGVLMSYLESAEEALTLGGSLDGHSQVILKNIVKENGFLLQYLVAIPMEKGLDSQSFICAGCSRQIGFSFAKPKLCAFSGLYYCDSCHRDDETVIPSRLIHNWDLTKRGVSPGSVGAGSRKMLLHLPMLPEGPSECFHHQQRWRCPHYTSLQASWAAPQCMPASCLSLPQVCRQALKFLTQIRNQPLIDLKLVNESLYDHVERMGRIRRSREQLKLLGDYLIMCRSGALKELSKRLDHRHYLLECSHKYSVADLR</sequence>
<keyword evidence="10" id="KW-0458">Lysosome</keyword>
<dbReference type="SUPFAM" id="SSF140741">
    <property type="entry name" value="RUN domain-like"/>
    <property type="match status" value="1"/>
</dbReference>
<dbReference type="Proteomes" id="UP000694555">
    <property type="component" value="Unplaced"/>
</dbReference>
<evidence type="ECO:0000256" key="1">
    <source>
        <dbReference type="ARBA" id="ARBA00004603"/>
    </source>
</evidence>
<evidence type="ECO:0000256" key="5">
    <source>
        <dbReference type="ARBA" id="ARBA00022737"/>
    </source>
</evidence>
<comment type="subcellular location">
    <subcellularLocation>
        <location evidence="1">Late endosome</location>
    </subcellularLocation>
    <subcellularLocation>
        <location evidence="2">Lysosome membrane</location>
    </subcellularLocation>
</comment>
<dbReference type="CDD" id="cd13321">
    <property type="entry name" value="PH_PLEKHM1"/>
    <property type="match status" value="1"/>
</dbReference>
<dbReference type="InterPro" id="IPR004012">
    <property type="entry name" value="Run_dom"/>
</dbReference>
<dbReference type="InterPro" id="IPR025258">
    <property type="entry name" value="RH_dom"/>
</dbReference>
<evidence type="ECO:0000256" key="4">
    <source>
        <dbReference type="ARBA" id="ARBA00022723"/>
    </source>
</evidence>
<dbReference type="GO" id="GO:0008270">
    <property type="term" value="F:zinc ion binding"/>
    <property type="evidence" value="ECO:0007669"/>
    <property type="project" value="UniProtKB-KW"/>
</dbReference>
<proteinExistence type="predicted"/>
<evidence type="ECO:0000256" key="7">
    <source>
        <dbReference type="ARBA" id="ARBA00022771"/>
    </source>
</evidence>
<evidence type="ECO:0000256" key="6">
    <source>
        <dbReference type="ARBA" id="ARBA00022753"/>
    </source>
</evidence>
<dbReference type="PANTHER" id="PTHR12326">
    <property type="entry name" value="PLECKSTRIN HOMOLOGY DOMAIN CONTAINING PROTEIN"/>
    <property type="match status" value="1"/>
</dbReference>
<keyword evidence="8" id="KW-0862">Zinc</keyword>
<evidence type="ECO:0000256" key="9">
    <source>
        <dbReference type="ARBA" id="ARBA00023006"/>
    </source>
</evidence>
<dbReference type="SMART" id="SM00593">
    <property type="entry name" value="RUN"/>
    <property type="match status" value="1"/>
</dbReference>
<dbReference type="InterPro" id="IPR051366">
    <property type="entry name" value="DEF8"/>
</dbReference>
<protein>
    <recommendedName>
        <fullName evidence="16">Pleckstrin homology domain-containing family M member 1</fullName>
    </recommendedName>
</protein>
<dbReference type="Pfam" id="PF02759">
    <property type="entry name" value="RUN"/>
    <property type="match status" value="1"/>
</dbReference>
<evidence type="ECO:0000256" key="8">
    <source>
        <dbReference type="ARBA" id="ARBA00022833"/>
    </source>
</evidence>
<evidence type="ECO:0000259" key="13">
    <source>
        <dbReference type="PROSITE" id="PS50826"/>
    </source>
</evidence>
<name>A0A8C0BHN4_9AVES</name>
<dbReference type="PROSITE" id="PS50826">
    <property type="entry name" value="RUN"/>
    <property type="match status" value="1"/>
</dbReference>
<keyword evidence="3" id="KW-0597">Phosphoprotein</keyword>
<evidence type="ECO:0000256" key="3">
    <source>
        <dbReference type="ARBA" id="ARBA00022553"/>
    </source>
</evidence>
<evidence type="ECO:0008006" key="16">
    <source>
        <dbReference type="Google" id="ProtNLM"/>
    </source>
</evidence>
<dbReference type="InterPro" id="IPR037213">
    <property type="entry name" value="Run_dom_sf"/>
</dbReference>
<evidence type="ECO:0000259" key="12">
    <source>
        <dbReference type="PROSITE" id="PS50003"/>
    </source>
</evidence>
<dbReference type="InterPro" id="IPR011993">
    <property type="entry name" value="PH-like_dom_sf"/>
</dbReference>
<feature type="compositionally biased region" description="Polar residues" evidence="11">
    <location>
        <begin position="457"/>
        <end position="468"/>
    </location>
</feature>
<dbReference type="SMART" id="SM00233">
    <property type="entry name" value="PH"/>
    <property type="match status" value="2"/>
</dbReference>
<keyword evidence="4" id="KW-0479">Metal-binding</keyword>
<feature type="region of interest" description="Disordered" evidence="11">
    <location>
        <begin position="207"/>
        <end position="230"/>
    </location>
</feature>
<keyword evidence="15" id="KW-1185">Reference proteome</keyword>
<feature type="domain" description="RUN" evidence="13">
    <location>
        <begin position="39"/>
        <end position="181"/>
    </location>
</feature>
<keyword evidence="9" id="KW-0072">Autophagy</keyword>
<dbReference type="GO" id="GO:0005770">
    <property type="term" value="C:late endosome"/>
    <property type="evidence" value="ECO:0007669"/>
    <property type="project" value="UniProtKB-SubCell"/>
</dbReference>
<dbReference type="InterPro" id="IPR001849">
    <property type="entry name" value="PH_domain"/>
</dbReference>